<dbReference type="InterPro" id="IPR049940">
    <property type="entry name" value="GluQ/Sye"/>
</dbReference>
<sequence>MPDGRFAPSPTATLHLGNLRTAFVAWLAARSSDSRFLIRSEDMDQVACRPEHEESAVRDLAVLGLTHDGDVVRQSERSELYRSAIDRLIAEDLTYPCYCTRREVLAEAADSVAAPHGARPAGAYAGTCSTLDRAGRAEREAAGRAPSLRLRSGGAVVSFTDRLAGIYEGVVDDFVIRRADGTPAYNLAVVVDDADQAVGEVVRGDDLLETTPRQIHLARLLGVSVPEYLHVPLVFGSDGERLAKRHGAVTLEDQLAMGRTPTDVLDVFAVSLGLAENGEQLTLDELVQRFDVVKLPRTVWVLPQGLAGSVEP</sequence>
<dbReference type="AlphaFoldDB" id="A0A6J6H597"/>
<dbReference type="PROSITE" id="PS00178">
    <property type="entry name" value="AA_TRNA_LIGASE_I"/>
    <property type="match status" value="1"/>
</dbReference>
<dbReference type="GO" id="GO:0008270">
    <property type="term" value="F:zinc ion binding"/>
    <property type="evidence" value="ECO:0007669"/>
    <property type="project" value="InterPro"/>
</dbReference>
<dbReference type="GO" id="GO:0005829">
    <property type="term" value="C:cytosol"/>
    <property type="evidence" value="ECO:0007669"/>
    <property type="project" value="TreeGrafter"/>
</dbReference>
<evidence type="ECO:0000313" key="8">
    <source>
        <dbReference type="EMBL" id="CAB4608852.1"/>
    </source>
</evidence>
<evidence type="ECO:0000256" key="1">
    <source>
        <dbReference type="ARBA" id="ARBA00022598"/>
    </source>
</evidence>
<reference evidence="8" key="1">
    <citation type="submission" date="2020-05" db="EMBL/GenBank/DDBJ databases">
        <authorList>
            <person name="Chiriac C."/>
            <person name="Salcher M."/>
            <person name="Ghai R."/>
            <person name="Kavagutti S V."/>
        </authorList>
    </citation>
    <scope>NUCLEOTIDE SEQUENCE</scope>
</reference>
<accession>A0A6J6H597</accession>
<dbReference type="PRINTS" id="PR00987">
    <property type="entry name" value="TRNASYNTHGLU"/>
</dbReference>
<keyword evidence="6" id="KW-0030">Aminoacyl-tRNA synthetase</keyword>
<dbReference type="InterPro" id="IPR001412">
    <property type="entry name" value="aa-tRNA-synth_I_CS"/>
</dbReference>
<dbReference type="SUPFAM" id="SSF52374">
    <property type="entry name" value="Nucleotidylyl transferase"/>
    <property type="match status" value="1"/>
</dbReference>
<dbReference type="GO" id="GO:0004818">
    <property type="term" value="F:glutamate-tRNA ligase activity"/>
    <property type="evidence" value="ECO:0007669"/>
    <property type="project" value="TreeGrafter"/>
</dbReference>
<keyword evidence="4" id="KW-0862">Zinc</keyword>
<keyword evidence="2" id="KW-0479">Metal-binding</keyword>
<evidence type="ECO:0000256" key="3">
    <source>
        <dbReference type="ARBA" id="ARBA00022741"/>
    </source>
</evidence>
<evidence type="ECO:0000256" key="2">
    <source>
        <dbReference type="ARBA" id="ARBA00022723"/>
    </source>
</evidence>
<evidence type="ECO:0000256" key="6">
    <source>
        <dbReference type="ARBA" id="ARBA00023146"/>
    </source>
</evidence>
<keyword evidence="5" id="KW-0067">ATP-binding</keyword>
<evidence type="ECO:0000259" key="7">
    <source>
        <dbReference type="Pfam" id="PF00749"/>
    </source>
</evidence>
<dbReference type="InterPro" id="IPR014729">
    <property type="entry name" value="Rossmann-like_a/b/a_fold"/>
</dbReference>
<dbReference type="NCBIfam" id="TIGR03838">
    <property type="entry name" value="queuosine_YadB"/>
    <property type="match status" value="1"/>
</dbReference>
<feature type="domain" description="Glutamyl/glutaminyl-tRNA synthetase class Ib catalytic" evidence="7">
    <location>
        <begin position="5"/>
        <end position="296"/>
    </location>
</feature>
<gene>
    <name evidence="8" type="ORF">UFOPK1827_01128</name>
</gene>
<dbReference type="InterPro" id="IPR022380">
    <property type="entry name" value="Glu-Q_tRNA(Asp)_Synthase"/>
</dbReference>
<keyword evidence="1" id="KW-0436">Ligase</keyword>
<dbReference type="PANTHER" id="PTHR43311:SF1">
    <property type="entry name" value="GLUTAMYL-Q TRNA(ASP) SYNTHETASE"/>
    <property type="match status" value="1"/>
</dbReference>
<dbReference type="GO" id="GO:0005524">
    <property type="term" value="F:ATP binding"/>
    <property type="evidence" value="ECO:0007669"/>
    <property type="project" value="UniProtKB-KW"/>
</dbReference>
<dbReference type="Pfam" id="PF00749">
    <property type="entry name" value="tRNA-synt_1c"/>
    <property type="match status" value="1"/>
</dbReference>
<keyword evidence="3" id="KW-0547">Nucleotide-binding</keyword>
<protein>
    <submittedName>
        <fullName evidence="8">Unannotated protein</fullName>
    </submittedName>
</protein>
<dbReference type="Gene3D" id="3.40.50.620">
    <property type="entry name" value="HUPs"/>
    <property type="match status" value="1"/>
</dbReference>
<evidence type="ECO:0000256" key="4">
    <source>
        <dbReference type="ARBA" id="ARBA00022833"/>
    </source>
</evidence>
<dbReference type="PANTHER" id="PTHR43311">
    <property type="entry name" value="GLUTAMATE--TRNA LIGASE"/>
    <property type="match status" value="1"/>
</dbReference>
<dbReference type="NCBIfam" id="NF004314">
    <property type="entry name" value="PRK05710.1-3"/>
    <property type="match status" value="1"/>
</dbReference>
<dbReference type="GO" id="GO:0006400">
    <property type="term" value="P:tRNA modification"/>
    <property type="evidence" value="ECO:0007669"/>
    <property type="project" value="InterPro"/>
</dbReference>
<dbReference type="InterPro" id="IPR020058">
    <property type="entry name" value="Glu/Gln-tRNA-synth_Ib_cat-dom"/>
</dbReference>
<organism evidence="8">
    <name type="scientific">freshwater metagenome</name>
    <dbReference type="NCBI Taxonomy" id="449393"/>
    <lineage>
        <taxon>unclassified sequences</taxon>
        <taxon>metagenomes</taxon>
        <taxon>ecological metagenomes</taxon>
    </lineage>
</organism>
<name>A0A6J6H597_9ZZZZ</name>
<dbReference type="EMBL" id="CAEZUO010000051">
    <property type="protein sequence ID" value="CAB4608852.1"/>
    <property type="molecule type" value="Genomic_DNA"/>
</dbReference>
<evidence type="ECO:0000256" key="5">
    <source>
        <dbReference type="ARBA" id="ARBA00022840"/>
    </source>
</evidence>
<dbReference type="GO" id="GO:0006424">
    <property type="term" value="P:glutamyl-tRNA aminoacylation"/>
    <property type="evidence" value="ECO:0007669"/>
    <property type="project" value="InterPro"/>
</dbReference>
<dbReference type="InterPro" id="IPR000924">
    <property type="entry name" value="Glu/Gln-tRNA-synth"/>
</dbReference>
<dbReference type="NCBIfam" id="NF004315">
    <property type="entry name" value="PRK05710.1-4"/>
    <property type="match status" value="1"/>
</dbReference>
<proteinExistence type="predicted"/>